<keyword evidence="4" id="KW-1185">Reference proteome</keyword>
<feature type="domain" description="NrS-1 polymerase-like HBD" evidence="2">
    <location>
        <begin position="93"/>
        <end position="158"/>
    </location>
</feature>
<dbReference type="HOGENOM" id="CLU_1465053_0_0_2"/>
<protein>
    <recommendedName>
        <fullName evidence="2">NrS-1 polymerase-like HBD domain-containing protein</fullName>
    </recommendedName>
</protein>
<feature type="region of interest" description="Disordered" evidence="1">
    <location>
        <begin position="1"/>
        <end position="51"/>
    </location>
</feature>
<dbReference type="eggNOG" id="arCOG06276">
    <property type="taxonomic scope" value="Archaea"/>
</dbReference>
<feature type="compositionally biased region" description="Low complexity" evidence="1">
    <location>
        <begin position="166"/>
        <end position="175"/>
    </location>
</feature>
<dbReference type="Proteomes" id="UP000019024">
    <property type="component" value="Plasmid unnamed2"/>
</dbReference>
<sequence>MTGDHLEETPTHVARRQDALEAIHREYVQDQESDGTSESGPRGVTDEQVSTDKAVDINVDLKDEELLEKARNASNGEKFERLWKGNTAGYESQSEADIALCCLLTFWTGGDHARVDRLFRQSGLLRKKWDDVHYGDGSTYGEKTIERAIANTSEFYDPDTREDSSDSSPGESESSTADNRDEPA</sequence>
<feature type="compositionally biased region" description="Basic and acidic residues" evidence="1">
    <location>
        <begin position="1"/>
        <end position="28"/>
    </location>
</feature>
<gene>
    <name evidence="3" type="ORF">HALLA_00850</name>
</gene>
<dbReference type="InterPro" id="IPR054468">
    <property type="entry name" value="NrSPol-like_HBD"/>
</dbReference>
<dbReference type="AlphaFoldDB" id="W0JXZ7"/>
<evidence type="ECO:0000313" key="3">
    <source>
        <dbReference type="EMBL" id="AHG01873.1"/>
    </source>
</evidence>
<geneLocation type="plasmid" evidence="3">
    <name>unnamed</name>
</geneLocation>
<accession>W0JXZ7</accession>
<dbReference type="EMBL" id="CP007057">
    <property type="protein sequence ID" value="AHG01873.1"/>
    <property type="molecule type" value="Genomic_DNA"/>
</dbReference>
<organism evidence="3 4">
    <name type="scientific">Halostagnicola larsenii XH-48</name>
    <dbReference type="NCBI Taxonomy" id="797299"/>
    <lineage>
        <taxon>Archaea</taxon>
        <taxon>Methanobacteriati</taxon>
        <taxon>Methanobacteriota</taxon>
        <taxon>Stenosarchaea group</taxon>
        <taxon>Halobacteria</taxon>
        <taxon>Halobacteriales</taxon>
        <taxon>Natrialbaceae</taxon>
        <taxon>Halostagnicola</taxon>
    </lineage>
</organism>
<evidence type="ECO:0000259" key="2">
    <source>
        <dbReference type="Pfam" id="PF22763"/>
    </source>
</evidence>
<dbReference type="Pfam" id="PF22763">
    <property type="entry name" value="NrS1-1_pol-like_HBD"/>
    <property type="match status" value="1"/>
</dbReference>
<evidence type="ECO:0000256" key="1">
    <source>
        <dbReference type="SAM" id="MobiDB-lite"/>
    </source>
</evidence>
<name>W0JXZ7_9EURY</name>
<dbReference type="KEGG" id="hlr:HALLA_00850"/>
<reference evidence="3 4" key="1">
    <citation type="submission" date="2014-01" db="EMBL/GenBank/DDBJ databases">
        <authorList>
            <consortium name="DOE Joint Genome Institute"/>
            <person name="Anderson I."/>
            <person name="Huntemann M."/>
            <person name="Han J."/>
            <person name="Chen A."/>
            <person name="Kyrpides N."/>
            <person name="Mavromatis K."/>
            <person name="Markowitz V."/>
            <person name="Palaniappan K."/>
            <person name="Ivanova N."/>
            <person name="Schaumberg A."/>
            <person name="Pati A."/>
            <person name="Liolios K."/>
            <person name="Nordberg H.P."/>
            <person name="Cantor M.N."/>
            <person name="Hua S.X."/>
            <person name="Woyke T."/>
        </authorList>
    </citation>
    <scope>NUCLEOTIDE SEQUENCE [LARGE SCALE GENOMIC DNA]</scope>
    <source>
        <strain evidence="3 4">XH-48</strain>
        <plasmid evidence="4">2</plasmid>
    </source>
</reference>
<proteinExistence type="predicted"/>
<keyword evidence="3" id="KW-0614">Plasmid</keyword>
<evidence type="ECO:0000313" key="4">
    <source>
        <dbReference type="Proteomes" id="UP000019024"/>
    </source>
</evidence>
<dbReference type="PATRIC" id="fig|797299.3.peg.3584"/>
<feature type="region of interest" description="Disordered" evidence="1">
    <location>
        <begin position="151"/>
        <end position="184"/>
    </location>
</feature>